<dbReference type="GO" id="GO:0008295">
    <property type="term" value="P:spermidine biosynthetic process"/>
    <property type="evidence" value="ECO:0007669"/>
    <property type="project" value="UniProtKB-KW"/>
</dbReference>
<evidence type="ECO:0000256" key="9">
    <source>
        <dbReference type="ARBA" id="ARBA00023317"/>
    </source>
</evidence>
<evidence type="ECO:0000256" key="8">
    <source>
        <dbReference type="ARBA" id="ARBA00023270"/>
    </source>
</evidence>
<keyword evidence="8" id="KW-0704">Schiff base</keyword>
<keyword evidence="3" id="KW-0068">Autocatalytic cleavage</keyword>
<keyword evidence="2" id="KW-0210">Decarboxylase</keyword>
<reference evidence="10" key="1">
    <citation type="submission" date="2022-08" db="EMBL/GenBank/DDBJ databases">
        <title>Draft genome sequencing of Roseisolibacter agri AW1220.</title>
        <authorList>
            <person name="Tobiishi Y."/>
            <person name="Tonouchi A."/>
        </authorList>
    </citation>
    <scope>NUCLEOTIDE SEQUENCE</scope>
    <source>
        <strain evidence="10">AW1220</strain>
    </source>
</reference>
<dbReference type="EMBL" id="BRXS01000001">
    <property type="protein sequence ID" value="GLC24364.1"/>
    <property type="molecule type" value="Genomic_DNA"/>
</dbReference>
<name>A0AA37Q0P5_9BACT</name>
<dbReference type="AlphaFoldDB" id="A0AA37Q0P5"/>
<dbReference type="GO" id="GO:0005829">
    <property type="term" value="C:cytosol"/>
    <property type="evidence" value="ECO:0007669"/>
    <property type="project" value="TreeGrafter"/>
</dbReference>
<evidence type="ECO:0000256" key="1">
    <source>
        <dbReference type="ARBA" id="ARBA00001928"/>
    </source>
</evidence>
<proteinExistence type="predicted"/>
<dbReference type="SUPFAM" id="SSF56276">
    <property type="entry name" value="S-adenosylmethionine decarboxylase"/>
    <property type="match status" value="1"/>
</dbReference>
<keyword evidence="6" id="KW-0865">Zymogen</keyword>
<comment type="caution">
    <text evidence="10">The sequence shown here is derived from an EMBL/GenBank/DDBJ whole genome shotgun (WGS) entry which is preliminary data.</text>
</comment>
<gene>
    <name evidence="10" type="ORF">rosag_08770</name>
</gene>
<dbReference type="RefSeq" id="WP_284348815.1">
    <property type="nucleotide sequence ID" value="NZ_BRXS01000001.1"/>
</dbReference>
<dbReference type="GO" id="GO:0004014">
    <property type="term" value="F:adenosylmethionine decarboxylase activity"/>
    <property type="evidence" value="ECO:0007669"/>
    <property type="project" value="InterPro"/>
</dbReference>
<evidence type="ECO:0000256" key="4">
    <source>
        <dbReference type="ARBA" id="ARBA00023066"/>
    </source>
</evidence>
<keyword evidence="11" id="KW-1185">Reference proteome</keyword>
<evidence type="ECO:0000256" key="6">
    <source>
        <dbReference type="ARBA" id="ARBA00023145"/>
    </source>
</evidence>
<evidence type="ECO:0000256" key="3">
    <source>
        <dbReference type="ARBA" id="ARBA00022813"/>
    </source>
</evidence>
<dbReference type="InterPro" id="IPR003826">
    <property type="entry name" value="AdoMetDC_fam_prok"/>
</dbReference>
<keyword evidence="4" id="KW-0745">Spermidine biosynthesis</keyword>
<dbReference type="PANTHER" id="PTHR33866">
    <property type="entry name" value="S-ADENOSYLMETHIONINE DECARBOXYLASE PROENZYME"/>
    <property type="match status" value="1"/>
</dbReference>
<sequence>MTDAPAPTPPFTHLTADFLGVPAAQLRDDALIGGLLVAAAGAAGLGAHGPPVMRALPHDGVAGLFLLEGCHIAVHTFPSEELLLLDVLSRATRDAQKAVDVFSRRLTARTVRAEHRARG</sequence>
<dbReference type="PANTHER" id="PTHR33866:SF2">
    <property type="entry name" value="S-ADENOSYLMETHIONINE DECARBOXYLASE PROENZYME"/>
    <property type="match status" value="1"/>
</dbReference>
<organism evidence="10 11">
    <name type="scientific">Roseisolibacter agri</name>
    <dbReference type="NCBI Taxonomy" id="2014610"/>
    <lineage>
        <taxon>Bacteria</taxon>
        <taxon>Pseudomonadati</taxon>
        <taxon>Gemmatimonadota</taxon>
        <taxon>Gemmatimonadia</taxon>
        <taxon>Gemmatimonadales</taxon>
        <taxon>Gemmatimonadaceae</taxon>
        <taxon>Roseisolibacter</taxon>
    </lineage>
</organism>
<evidence type="ECO:0000256" key="2">
    <source>
        <dbReference type="ARBA" id="ARBA00022793"/>
    </source>
</evidence>
<dbReference type="Pfam" id="PF02675">
    <property type="entry name" value="AdoMet_dc"/>
    <property type="match status" value="1"/>
</dbReference>
<protein>
    <recommendedName>
        <fullName evidence="12">S-adenosylmethionine decarboxylase proenzyme</fullName>
    </recommendedName>
</protein>
<dbReference type="InterPro" id="IPR016067">
    <property type="entry name" value="S-AdoMet_deCO2ase_core"/>
</dbReference>
<keyword evidence="7" id="KW-0456">Lyase</keyword>
<evidence type="ECO:0008006" key="12">
    <source>
        <dbReference type="Google" id="ProtNLM"/>
    </source>
</evidence>
<evidence type="ECO:0000313" key="10">
    <source>
        <dbReference type="EMBL" id="GLC24364.1"/>
    </source>
</evidence>
<dbReference type="Proteomes" id="UP001161325">
    <property type="component" value="Unassembled WGS sequence"/>
</dbReference>
<evidence type="ECO:0000256" key="7">
    <source>
        <dbReference type="ARBA" id="ARBA00023239"/>
    </source>
</evidence>
<evidence type="ECO:0000256" key="5">
    <source>
        <dbReference type="ARBA" id="ARBA00023115"/>
    </source>
</evidence>
<accession>A0AA37Q0P5</accession>
<evidence type="ECO:0000313" key="11">
    <source>
        <dbReference type="Proteomes" id="UP001161325"/>
    </source>
</evidence>
<dbReference type="Gene3D" id="3.60.90.10">
    <property type="entry name" value="S-adenosylmethionine decarboxylase"/>
    <property type="match status" value="1"/>
</dbReference>
<comment type="cofactor">
    <cofactor evidence="1">
        <name>pyruvate</name>
        <dbReference type="ChEBI" id="CHEBI:15361"/>
    </cofactor>
</comment>
<keyword evidence="5" id="KW-0620">Polyamine biosynthesis</keyword>
<keyword evidence="9" id="KW-0670">Pyruvate</keyword>